<organism evidence="6 7">
    <name type="scientific">Marinagarivorans cellulosilyticus</name>
    <dbReference type="NCBI Taxonomy" id="2721545"/>
    <lineage>
        <taxon>Bacteria</taxon>
        <taxon>Pseudomonadati</taxon>
        <taxon>Pseudomonadota</taxon>
        <taxon>Gammaproteobacteria</taxon>
        <taxon>Cellvibrionales</taxon>
        <taxon>Cellvibrionaceae</taxon>
        <taxon>Marinagarivorans</taxon>
    </lineage>
</organism>
<comment type="subunit">
    <text evidence="5">Homotetramer, a dimer of dimers. One homotetramer interacts with 1 SecA dimer.</text>
</comment>
<dbReference type="AlphaFoldDB" id="A0AAN2BKE0"/>
<comment type="subcellular location">
    <subcellularLocation>
        <location evidence="5">Cytoplasm</location>
    </subcellularLocation>
</comment>
<dbReference type="GO" id="GO:0006457">
    <property type="term" value="P:protein folding"/>
    <property type="evidence" value="ECO:0007669"/>
    <property type="project" value="UniProtKB-UniRule"/>
</dbReference>
<evidence type="ECO:0000256" key="4">
    <source>
        <dbReference type="ARBA" id="ARBA00023010"/>
    </source>
</evidence>
<dbReference type="Pfam" id="PF02556">
    <property type="entry name" value="SecB"/>
    <property type="match status" value="1"/>
</dbReference>
<gene>
    <name evidence="5" type="primary">secB</name>
    <name evidence="6" type="ORF">MARGE09_P2107</name>
</gene>
<name>A0AAN2BKE0_9GAMM</name>
<protein>
    <recommendedName>
        <fullName evidence="5">Protein-export protein SecB</fullName>
    </recommendedName>
</protein>
<reference evidence="6 7" key="1">
    <citation type="journal article" date="2022" name="IScience">
        <title>An ultrasensitive nanofiber-based assay for enzymatic hydrolysis and deep-sea microbial degradation of cellulose.</title>
        <authorList>
            <person name="Tsudome M."/>
            <person name="Tachioka M."/>
            <person name="Miyazaki M."/>
            <person name="Uchimura K."/>
            <person name="Tsuda M."/>
            <person name="Takaki Y."/>
            <person name="Deguchi S."/>
        </authorList>
    </citation>
    <scope>NUCLEOTIDE SEQUENCE [LARGE SCALE GENOMIC DNA]</scope>
    <source>
        <strain evidence="6 7">GE09</strain>
    </source>
</reference>
<accession>A0AAN2BKE0</accession>
<evidence type="ECO:0000256" key="2">
    <source>
        <dbReference type="ARBA" id="ARBA00022448"/>
    </source>
</evidence>
<dbReference type="GO" id="GO:0015031">
    <property type="term" value="P:protein transport"/>
    <property type="evidence" value="ECO:0007669"/>
    <property type="project" value="UniProtKB-UniRule"/>
</dbReference>
<evidence type="ECO:0000313" key="7">
    <source>
        <dbReference type="Proteomes" id="UP001320119"/>
    </source>
</evidence>
<dbReference type="InterPro" id="IPR035958">
    <property type="entry name" value="SecB-like_sf"/>
</dbReference>
<dbReference type="Gene3D" id="3.10.420.10">
    <property type="entry name" value="SecB-like"/>
    <property type="match status" value="1"/>
</dbReference>
<proteinExistence type="inferred from homology"/>
<evidence type="ECO:0000256" key="1">
    <source>
        <dbReference type="ARBA" id="ARBA00009990"/>
    </source>
</evidence>
<dbReference type="GO" id="GO:0051262">
    <property type="term" value="P:protein tetramerization"/>
    <property type="evidence" value="ECO:0007669"/>
    <property type="project" value="InterPro"/>
</dbReference>
<dbReference type="NCBIfam" id="NF004393">
    <property type="entry name" value="PRK05751.1-4"/>
    <property type="match status" value="1"/>
</dbReference>
<keyword evidence="3 5" id="KW-0653">Protein transport</keyword>
<sequence>MADDNNAQGQAQGPQFMLQRIYLKDMSFEAPQGIEAFKQQWNPKIGQDLNTTSSKVDENHYEVVLKLTINVTIDEKTIFLVEVQQAGLFLAKDIEGQQLAQLLNTMCPQILFPYAREAVDSCALKGGFPALALPPINFEALFARAVQQQQQQAATPETTN</sequence>
<dbReference type="InterPro" id="IPR003708">
    <property type="entry name" value="SecB"/>
</dbReference>
<dbReference type="EMBL" id="AP023086">
    <property type="protein sequence ID" value="BCD97906.1"/>
    <property type="molecule type" value="Genomic_DNA"/>
</dbReference>
<dbReference type="HAMAP" id="MF_00821">
    <property type="entry name" value="SecB"/>
    <property type="match status" value="1"/>
</dbReference>
<keyword evidence="5" id="KW-0963">Cytoplasm</keyword>
<comment type="similarity">
    <text evidence="1 5">Belongs to the SecB family.</text>
</comment>
<dbReference type="NCBIfam" id="TIGR00809">
    <property type="entry name" value="secB"/>
    <property type="match status" value="1"/>
</dbReference>
<keyword evidence="4 5" id="KW-0811">Translocation</keyword>
<comment type="function">
    <text evidence="5">One of the proteins required for the normal export of preproteins out of the cell cytoplasm. It is a molecular chaperone that binds to a subset of precursor proteins, maintaining them in a translocation-competent state. It also specifically binds to its receptor SecA.</text>
</comment>
<dbReference type="PANTHER" id="PTHR36918">
    <property type="match status" value="1"/>
</dbReference>
<evidence type="ECO:0000256" key="3">
    <source>
        <dbReference type="ARBA" id="ARBA00022927"/>
    </source>
</evidence>
<keyword evidence="7" id="KW-1185">Reference proteome</keyword>
<dbReference type="GO" id="GO:0005737">
    <property type="term" value="C:cytoplasm"/>
    <property type="evidence" value="ECO:0007669"/>
    <property type="project" value="UniProtKB-SubCell"/>
</dbReference>
<dbReference type="RefSeq" id="WP_236981887.1">
    <property type="nucleotide sequence ID" value="NZ_AP023086.1"/>
</dbReference>
<keyword evidence="5" id="KW-0143">Chaperone</keyword>
<dbReference type="PANTHER" id="PTHR36918:SF1">
    <property type="entry name" value="PROTEIN-EXPORT PROTEIN SECB"/>
    <property type="match status" value="1"/>
</dbReference>
<dbReference type="SUPFAM" id="SSF54611">
    <property type="entry name" value="SecB-like"/>
    <property type="match status" value="1"/>
</dbReference>
<keyword evidence="2 5" id="KW-0813">Transport</keyword>
<dbReference type="KEGG" id="marq:MARGE09_P2107"/>
<dbReference type="GO" id="GO:0051082">
    <property type="term" value="F:unfolded protein binding"/>
    <property type="evidence" value="ECO:0007669"/>
    <property type="project" value="InterPro"/>
</dbReference>
<dbReference type="PRINTS" id="PR01594">
    <property type="entry name" value="SECBCHAPRONE"/>
</dbReference>
<evidence type="ECO:0000256" key="5">
    <source>
        <dbReference type="HAMAP-Rule" id="MF_00821"/>
    </source>
</evidence>
<dbReference type="Proteomes" id="UP001320119">
    <property type="component" value="Chromosome"/>
</dbReference>
<evidence type="ECO:0000313" key="6">
    <source>
        <dbReference type="EMBL" id="BCD97906.1"/>
    </source>
</evidence>